<feature type="region of interest" description="Disordered" evidence="1">
    <location>
        <begin position="61"/>
        <end position="81"/>
    </location>
</feature>
<evidence type="ECO:0000313" key="2">
    <source>
        <dbReference type="EMBL" id="PIL24419.1"/>
    </source>
</evidence>
<protein>
    <submittedName>
        <fullName evidence="2">Uncharacterized protein</fullName>
    </submittedName>
</protein>
<dbReference type="Proteomes" id="UP000230002">
    <property type="component" value="Unassembled WGS sequence"/>
</dbReference>
<feature type="region of interest" description="Disordered" evidence="1">
    <location>
        <begin position="28"/>
        <end position="47"/>
    </location>
</feature>
<comment type="caution">
    <text evidence="2">The sequence shown here is derived from an EMBL/GenBank/DDBJ whole genome shotgun (WGS) entry which is preliminary data.</text>
</comment>
<gene>
    <name evidence="2" type="ORF">GSI_14173</name>
</gene>
<feature type="compositionally biased region" description="Basic and acidic residues" evidence="1">
    <location>
        <begin position="147"/>
        <end position="160"/>
    </location>
</feature>
<organism evidence="2 3">
    <name type="scientific">Ganoderma sinense ZZ0214-1</name>
    <dbReference type="NCBI Taxonomy" id="1077348"/>
    <lineage>
        <taxon>Eukaryota</taxon>
        <taxon>Fungi</taxon>
        <taxon>Dikarya</taxon>
        <taxon>Basidiomycota</taxon>
        <taxon>Agaricomycotina</taxon>
        <taxon>Agaricomycetes</taxon>
        <taxon>Polyporales</taxon>
        <taxon>Polyporaceae</taxon>
        <taxon>Ganoderma</taxon>
    </lineage>
</organism>
<feature type="compositionally biased region" description="Polar residues" evidence="1">
    <location>
        <begin position="116"/>
        <end position="130"/>
    </location>
</feature>
<feature type="region of interest" description="Disordered" evidence="1">
    <location>
        <begin position="116"/>
        <end position="179"/>
    </location>
</feature>
<evidence type="ECO:0000256" key="1">
    <source>
        <dbReference type="SAM" id="MobiDB-lite"/>
    </source>
</evidence>
<sequence length="365" mass="39811">MSLMQFTQPEALLTARHPSMQFDMKRALSSRGHTKRKPTGDFIPVGQENYPPSLPTKRVCASPSVQQQWNAPTASGAPESEAPHPFVEFLLQNRIAALAQTQSRPSVENIPQAHASSMWTSPSMPGTFPSQPVDPQHDVDGSSQERSPSEKAEVAKGKQPDRRRHKSKASRHAPKPEAASTDIMAQQFLSFLTHNLIAEQMALGAEVTAATCAPDPEPQQCARSGFGYPEAPVLYASPFEDMLVQTTPWPAAAAVMQEMRCECSICVRALAKRLEDAAPSIATPFKLSPHPEPEPRVEEPPPLEPYFTLDDGAAPPSLSEARLGFPADIVPMPAPFPSYSHQFFPHMQEAPAPPGGRLESAYHVF</sequence>
<feature type="compositionally biased region" description="Basic residues" evidence="1">
    <location>
        <begin position="161"/>
        <end position="173"/>
    </location>
</feature>
<dbReference type="AlphaFoldDB" id="A0A2G8RSC7"/>
<accession>A0A2G8RSC7</accession>
<feature type="compositionally biased region" description="Basic and acidic residues" evidence="1">
    <location>
        <begin position="289"/>
        <end position="299"/>
    </location>
</feature>
<proteinExistence type="predicted"/>
<evidence type="ECO:0000313" key="3">
    <source>
        <dbReference type="Proteomes" id="UP000230002"/>
    </source>
</evidence>
<dbReference type="EMBL" id="AYKW01000067">
    <property type="protein sequence ID" value="PIL24419.1"/>
    <property type="molecule type" value="Genomic_DNA"/>
</dbReference>
<reference evidence="2 3" key="1">
    <citation type="journal article" date="2015" name="Sci. Rep.">
        <title>Chromosome-level genome map provides insights into diverse defense mechanisms in the medicinal fungus Ganoderma sinense.</title>
        <authorList>
            <person name="Zhu Y."/>
            <person name="Xu J."/>
            <person name="Sun C."/>
            <person name="Zhou S."/>
            <person name="Xu H."/>
            <person name="Nelson D.R."/>
            <person name="Qian J."/>
            <person name="Song J."/>
            <person name="Luo H."/>
            <person name="Xiang L."/>
            <person name="Li Y."/>
            <person name="Xu Z."/>
            <person name="Ji A."/>
            <person name="Wang L."/>
            <person name="Lu S."/>
            <person name="Hayward A."/>
            <person name="Sun W."/>
            <person name="Li X."/>
            <person name="Schwartz D.C."/>
            <person name="Wang Y."/>
            <person name="Chen S."/>
        </authorList>
    </citation>
    <scope>NUCLEOTIDE SEQUENCE [LARGE SCALE GENOMIC DNA]</scope>
    <source>
        <strain evidence="2 3">ZZ0214-1</strain>
    </source>
</reference>
<feature type="compositionally biased region" description="Polar residues" evidence="1">
    <location>
        <begin position="63"/>
        <end position="73"/>
    </location>
</feature>
<name>A0A2G8RSC7_9APHY</name>
<feature type="region of interest" description="Disordered" evidence="1">
    <location>
        <begin position="282"/>
        <end position="301"/>
    </location>
</feature>
<keyword evidence="3" id="KW-1185">Reference proteome</keyword>